<keyword evidence="2" id="KW-1185">Reference proteome</keyword>
<dbReference type="SUPFAM" id="SSF103370">
    <property type="entry name" value="NinB"/>
    <property type="match status" value="1"/>
</dbReference>
<organism evidence="1 2">
    <name type="scientific">Comamonas serinivorans</name>
    <dbReference type="NCBI Taxonomy" id="1082851"/>
    <lineage>
        <taxon>Bacteria</taxon>
        <taxon>Pseudomonadati</taxon>
        <taxon>Pseudomonadota</taxon>
        <taxon>Betaproteobacteria</taxon>
        <taxon>Burkholderiales</taxon>
        <taxon>Comamonadaceae</taxon>
        <taxon>Comamonas</taxon>
    </lineage>
</organism>
<gene>
    <name evidence="1" type="ORF">CCO03_08645</name>
</gene>
<name>A0A1Y0EM49_9BURK</name>
<proteinExistence type="predicted"/>
<accession>A0A1Y0EM49</accession>
<dbReference type="EMBL" id="CP021455">
    <property type="protein sequence ID" value="ARU04735.1"/>
    <property type="molecule type" value="Genomic_DNA"/>
</dbReference>
<protein>
    <recommendedName>
        <fullName evidence="3">NinB family protein</fullName>
    </recommendedName>
</protein>
<dbReference type="KEGG" id="cser:CCO03_08645"/>
<dbReference type="AlphaFoldDB" id="A0A1Y0EM49"/>
<evidence type="ECO:0000313" key="2">
    <source>
        <dbReference type="Proteomes" id="UP000196138"/>
    </source>
</evidence>
<dbReference type="InterPro" id="IPR008711">
    <property type="entry name" value="Recombinase_NinB"/>
</dbReference>
<dbReference type="Proteomes" id="UP000196138">
    <property type="component" value="Chromosome"/>
</dbReference>
<evidence type="ECO:0008006" key="3">
    <source>
        <dbReference type="Google" id="ProtNLM"/>
    </source>
</evidence>
<evidence type="ECO:0000313" key="1">
    <source>
        <dbReference type="EMBL" id="ARU04735.1"/>
    </source>
</evidence>
<sequence length="161" mass="18368">MSAVRWLQLRRRGGRSMETIDARLVNPAQAHQVIQEAWQLTKAMLIAGHRMKLVLKAETRSDAQNRLLHAMLSEISKQVEWAGAKRDTDTWKRLLTAAWLRTRGEQVELLPAIDGHGIDVVFRRTSQLTRAECAELSEFVMAWAADHGVVPQAGKQWEDYQ</sequence>
<reference evidence="1 2" key="1">
    <citation type="submission" date="2017-05" db="EMBL/GenBank/DDBJ databases">
        <authorList>
            <person name="Song R."/>
            <person name="Chenine A.L."/>
            <person name="Ruprecht R.M."/>
        </authorList>
    </citation>
    <scope>NUCLEOTIDE SEQUENCE [LARGE SCALE GENOMIC DNA]</scope>
    <source>
        <strain evidence="1 2">DSM 26136</strain>
    </source>
</reference>
<dbReference type="InterPro" id="IPR036619">
    <property type="entry name" value="NinB_sf"/>
</dbReference>
<dbReference type="Gene3D" id="1.10.3790.10">
    <property type="entry name" value="NinB"/>
    <property type="match status" value="1"/>
</dbReference>
<dbReference type="Pfam" id="PF05772">
    <property type="entry name" value="NinB"/>
    <property type="match status" value="1"/>
</dbReference>